<evidence type="ECO:0000256" key="2">
    <source>
        <dbReference type="ARBA" id="ARBA00022630"/>
    </source>
</evidence>
<dbReference type="Proteomes" id="UP000280036">
    <property type="component" value="Unassembled WGS sequence"/>
</dbReference>
<dbReference type="Pfam" id="PF00881">
    <property type="entry name" value="Nitroreductase"/>
    <property type="match status" value="1"/>
</dbReference>
<keyword evidence="5" id="KW-0521">NADP</keyword>
<keyword evidence="10" id="KW-1185">Reference proteome</keyword>
<reference evidence="8 9" key="1">
    <citation type="submission" date="2018-12" db="EMBL/GenBank/DDBJ databases">
        <authorList>
            <consortium name="Pathogen Informatics"/>
        </authorList>
    </citation>
    <scope>NUCLEOTIDE SEQUENCE [LARGE SCALE GENOMIC DNA]</scope>
    <source>
        <strain evidence="8 9">NCTC10126</strain>
    </source>
</reference>
<evidence type="ECO:0000256" key="1">
    <source>
        <dbReference type="ARBA" id="ARBA00008366"/>
    </source>
</evidence>
<evidence type="ECO:0000313" key="8">
    <source>
        <dbReference type="EMBL" id="VDR42353.1"/>
    </source>
</evidence>
<name>A0A3P8MFC6_9BACT</name>
<comment type="similarity">
    <text evidence="1 5">Belongs to the flavin oxidoreductase frp family.</text>
</comment>
<evidence type="ECO:0000256" key="3">
    <source>
        <dbReference type="ARBA" id="ARBA00022643"/>
    </source>
</evidence>
<reference evidence="7" key="2">
    <citation type="submission" date="2022-07" db="EMBL/GenBank/DDBJ databases">
        <title>Complete genome of Mycoplasma caviae type strain G122.</title>
        <authorList>
            <person name="Spergser J."/>
        </authorList>
    </citation>
    <scope>NUCLEOTIDE SEQUENCE</scope>
    <source>
        <strain evidence="7">G122</strain>
    </source>
</reference>
<dbReference type="RefSeq" id="WP_126118545.1">
    <property type="nucleotide sequence ID" value="NZ_CP101806.1"/>
</dbReference>
<dbReference type="EMBL" id="UZVY01000001">
    <property type="protein sequence ID" value="VDR42353.1"/>
    <property type="molecule type" value="Genomic_DNA"/>
</dbReference>
<organism evidence="8 9">
    <name type="scientific">Mycoplasmopsis caviae</name>
    <dbReference type="NCBI Taxonomy" id="55603"/>
    <lineage>
        <taxon>Bacteria</taxon>
        <taxon>Bacillati</taxon>
        <taxon>Mycoplasmatota</taxon>
        <taxon>Mycoplasmoidales</taxon>
        <taxon>Metamycoplasmataceae</taxon>
        <taxon>Mycoplasmopsis</taxon>
    </lineage>
</organism>
<dbReference type="OrthoDB" id="9812105at2"/>
<accession>A0A3P8MFC6</accession>
<dbReference type="AlphaFoldDB" id="A0A3P8MFC6"/>
<protein>
    <submittedName>
        <fullName evidence="7">Nitroreductase family protein</fullName>
    </submittedName>
    <submittedName>
        <fullName evidence="8">Putative NADPH-dependent oxidoreductase</fullName>
        <ecNumber evidence="8">1.5.1.39</ecNumber>
    </submittedName>
</protein>
<dbReference type="InterPro" id="IPR016446">
    <property type="entry name" value="Flavin_OxRdtase_Frp"/>
</dbReference>
<proteinExistence type="inferred from homology"/>
<keyword evidence="4 5" id="KW-0560">Oxidoreductase</keyword>
<sequence length="238" mass="26955">MSFIEKNLKRGSVRDYHVNYKISDEDREKLIKTIQNAPTSNNYFASSVVVVEEQSTKERLAEILQQKQVKDCSIFFVFLADNNRIDYVLKSMNKSDQNKTLNSLLLSVGDAFIQATMLQDAATELDLSSCFIGGVRAHVSEINKILKIKGSAFPAIALAVGKASMPADIKPKINRVYYEQYSYAQVIDEIIPYNEKLENYWKNKSVQGDYINSSANYLSKKVSGRDKTIINIAKIKKM</sequence>
<evidence type="ECO:0000313" key="10">
    <source>
        <dbReference type="Proteomes" id="UP001058569"/>
    </source>
</evidence>
<evidence type="ECO:0000256" key="5">
    <source>
        <dbReference type="PIRNR" id="PIRNR005426"/>
    </source>
</evidence>
<dbReference type="Gene3D" id="3.40.109.10">
    <property type="entry name" value="NADH Oxidase"/>
    <property type="match status" value="1"/>
</dbReference>
<evidence type="ECO:0000313" key="7">
    <source>
        <dbReference type="EMBL" id="UUD34789.1"/>
    </source>
</evidence>
<dbReference type="Proteomes" id="UP001058569">
    <property type="component" value="Chromosome"/>
</dbReference>
<dbReference type="EC" id="1.5.1.39" evidence="8"/>
<dbReference type="EMBL" id="CP101806">
    <property type="protein sequence ID" value="UUD34789.1"/>
    <property type="molecule type" value="Genomic_DNA"/>
</dbReference>
<evidence type="ECO:0000259" key="6">
    <source>
        <dbReference type="Pfam" id="PF00881"/>
    </source>
</evidence>
<dbReference type="InterPro" id="IPR000415">
    <property type="entry name" value="Nitroreductase-like"/>
</dbReference>
<keyword evidence="2 5" id="KW-0285">Flavoprotein</keyword>
<dbReference type="InterPro" id="IPR029479">
    <property type="entry name" value="Nitroreductase"/>
</dbReference>
<keyword evidence="3 5" id="KW-0288">FMN</keyword>
<dbReference type="PANTHER" id="PTHR43425:SF2">
    <property type="entry name" value="OXYGEN-INSENSITIVE NADPH NITROREDUCTASE"/>
    <property type="match status" value="1"/>
</dbReference>
<dbReference type="PANTHER" id="PTHR43425">
    <property type="entry name" value="OXYGEN-INSENSITIVE NADPH NITROREDUCTASE"/>
    <property type="match status" value="1"/>
</dbReference>
<dbReference type="SUPFAM" id="SSF55469">
    <property type="entry name" value="FMN-dependent nitroreductase-like"/>
    <property type="match status" value="1"/>
</dbReference>
<gene>
    <name evidence="8" type="primary">nfrA2</name>
    <name evidence="8" type="ORF">NCTC10126_00875</name>
    <name evidence="7" type="ORF">NPA07_03125</name>
</gene>
<feature type="domain" description="Nitroreductase" evidence="6">
    <location>
        <begin position="9"/>
        <end position="67"/>
    </location>
</feature>
<evidence type="ECO:0000313" key="9">
    <source>
        <dbReference type="Proteomes" id="UP000280036"/>
    </source>
</evidence>
<evidence type="ECO:0000256" key="4">
    <source>
        <dbReference type="ARBA" id="ARBA00023002"/>
    </source>
</evidence>
<dbReference type="PIRSF" id="PIRSF005426">
    <property type="entry name" value="Frp"/>
    <property type="match status" value="1"/>
</dbReference>
<dbReference type="GO" id="GO:0008752">
    <property type="term" value="F:FMN reductase [NAD(P)H] activity"/>
    <property type="evidence" value="ECO:0007669"/>
    <property type="project" value="UniProtKB-EC"/>
</dbReference>